<evidence type="ECO:0000313" key="2">
    <source>
        <dbReference type="EMBL" id="MFD2186000.1"/>
    </source>
</evidence>
<organism evidence="2 3">
    <name type="scientific">Aquimarina celericrescens</name>
    <dbReference type="NCBI Taxonomy" id="1964542"/>
    <lineage>
        <taxon>Bacteria</taxon>
        <taxon>Pseudomonadati</taxon>
        <taxon>Bacteroidota</taxon>
        <taxon>Flavobacteriia</taxon>
        <taxon>Flavobacteriales</taxon>
        <taxon>Flavobacteriaceae</taxon>
        <taxon>Aquimarina</taxon>
    </lineage>
</organism>
<keyword evidence="1" id="KW-0732">Signal</keyword>
<dbReference type="RefSeq" id="WP_378318986.1">
    <property type="nucleotide sequence ID" value="NZ_JBHUHY010000003.1"/>
</dbReference>
<feature type="chain" id="PRO_5045890668" description="Beta-lactamase-inhibitor-like PepSY-like domain-containing protein" evidence="1">
    <location>
        <begin position="22"/>
        <end position="163"/>
    </location>
</feature>
<feature type="signal peptide" evidence="1">
    <location>
        <begin position="1"/>
        <end position="21"/>
    </location>
</feature>
<name>A0ABW5AV06_9FLAO</name>
<proteinExistence type="predicted"/>
<gene>
    <name evidence="2" type="ORF">ACFSJT_04295</name>
</gene>
<comment type="caution">
    <text evidence="2">The sequence shown here is derived from an EMBL/GenBank/DDBJ whole genome shotgun (WGS) entry which is preliminary data.</text>
</comment>
<accession>A0ABW5AV06</accession>
<evidence type="ECO:0000313" key="3">
    <source>
        <dbReference type="Proteomes" id="UP001597344"/>
    </source>
</evidence>
<evidence type="ECO:0000256" key="1">
    <source>
        <dbReference type="SAM" id="SignalP"/>
    </source>
</evidence>
<sequence length="163" mass="18290">MKKAILAIVFLATTICITAQTAPTGGKKTLEVKQTFEGEYNQDVRQGTASNAVIKAMKSRVPKKLAKYGFTDITIIDIGQARVPENWTDKLAQVAGGNKAVGEAQLQQAETYSEIKQAVDKMHTPDDYDNWQFQVNFKDNITDKIFKVRLSLTYNPKYIIKEQ</sequence>
<protein>
    <recommendedName>
        <fullName evidence="4">Beta-lactamase-inhibitor-like PepSY-like domain-containing protein</fullName>
    </recommendedName>
</protein>
<evidence type="ECO:0008006" key="4">
    <source>
        <dbReference type="Google" id="ProtNLM"/>
    </source>
</evidence>
<keyword evidence="3" id="KW-1185">Reference proteome</keyword>
<reference evidence="3" key="1">
    <citation type="journal article" date="2019" name="Int. J. Syst. Evol. Microbiol.">
        <title>The Global Catalogue of Microorganisms (GCM) 10K type strain sequencing project: providing services to taxonomists for standard genome sequencing and annotation.</title>
        <authorList>
            <consortium name="The Broad Institute Genomics Platform"/>
            <consortium name="The Broad Institute Genome Sequencing Center for Infectious Disease"/>
            <person name="Wu L."/>
            <person name="Ma J."/>
        </authorList>
    </citation>
    <scope>NUCLEOTIDE SEQUENCE [LARGE SCALE GENOMIC DNA]</scope>
    <source>
        <strain evidence="3">DT92</strain>
    </source>
</reference>
<dbReference type="EMBL" id="JBHUHY010000003">
    <property type="protein sequence ID" value="MFD2186000.1"/>
    <property type="molecule type" value="Genomic_DNA"/>
</dbReference>
<dbReference type="Proteomes" id="UP001597344">
    <property type="component" value="Unassembled WGS sequence"/>
</dbReference>